<dbReference type="Proteomes" id="UP000243342">
    <property type="component" value="Unassembled WGS sequence"/>
</dbReference>
<organism evidence="1 2">
    <name type="scientific">Mangrovactinospora gilvigrisea</name>
    <dbReference type="NCBI Taxonomy" id="1428644"/>
    <lineage>
        <taxon>Bacteria</taxon>
        <taxon>Bacillati</taxon>
        <taxon>Actinomycetota</taxon>
        <taxon>Actinomycetes</taxon>
        <taxon>Kitasatosporales</taxon>
        <taxon>Streptomycetaceae</taxon>
        <taxon>Mangrovactinospora</taxon>
    </lineage>
</organism>
<accession>A0A1J7BTC0</accession>
<protein>
    <submittedName>
        <fullName evidence="1">Uncharacterized protein</fullName>
    </submittedName>
</protein>
<sequence length="67" mass="6833">MGLRSGADAGGGTRAGTRFHSVVVAGGGGAGCRDAETRGIFLPGTERGMLHQLPVDSRALDRVIPSR</sequence>
<name>A0A1J7BTC0_9ACTN</name>
<evidence type="ECO:0000313" key="1">
    <source>
        <dbReference type="EMBL" id="OIV36705.1"/>
    </source>
</evidence>
<evidence type="ECO:0000313" key="2">
    <source>
        <dbReference type="Proteomes" id="UP000243342"/>
    </source>
</evidence>
<keyword evidence="2" id="KW-1185">Reference proteome</keyword>
<gene>
    <name evidence="1" type="ORF">BIV57_14700</name>
</gene>
<comment type="caution">
    <text evidence="1">The sequence shown here is derived from an EMBL/GenBank/DDBJ whole genome shotgun (WGS) entry which is preliminary data.</text>
</comment>
<dbReference type="EMBL" id="MLCF01000080">
    <property type="protein sequence ID" value="OIV36705.1"/>
    <property type="molecule type" value="Genomic_DNA"/>
</dbReference>
<dbReference type="PROSITE" id="PS51257">
    <property type="entry name" value="PROKAR_LIPOPROTEIN"/>
    <property type="match status" value="1"/>
</dbReference>
<dbReference type="AlphaFoldDB" id="A0A1J7BTC0"/>
<dbReference type="STRING" id="1428644.BIV57_14700"/>
<proteinExistence type="predicted"/>
<reference evidence="1 2" key="1">
    <citation type="submission" date="2016-10" db="EMBL/GenBank/DDBJ databases">
        <title>Genome sequence of Streptomyces gilvigriseus MUSC 26.</title>
        <authorList>
            <person name="Lee L.-H."/>
            <person name="Ser H.-L."/>
        </authorList>
    </citation>
    <scope>NUCLEOTIDE SEQUENCE [LARGE SCALE GENOMIC DNA]</scope>
    <source>
        <strain evidence="1 2">MUSC 26</strain>
    </source>
</reference>